<dbReference type="OrthoDB" id="3270336at2759"/>
<accession>A0A166B1T8</accession>
<dbReference type="Proteomes" id="UP000076532">
    <property type="component" value="Unassembled WGS sequence"/>
</dbReference>
<organism evidence="2 3">
    <name type="scientific">Athelia psychrophila</name>
    <dbReference type="NCBI Taxonomy" id="1759441"/>
    <lineage>
        <taxon>Eukaryota</taxon>
        <taxon>Fungi</taxon>
        <taxon>Dikarya</taxon>
        <taxon>Basidiomycota</taxon>
        <taxon>Agaricomycotina</taxon>
        <taxon>Agaricomycetes</taxon>
        <taxon>Agaricomycetidae</taxon>
        <taxon>Atheliales</taxon>
        <taxon>Atheliaceae</taxon>
        <taxon>Athelia</taxon>
    </lineage>
</organism>
<evidence type="ECO:0000313" key="3">
    <source>
        <dbReference type="Proteomes" id="UP000076532"/>
    </source>
</evidence>
<feature type="region of interest" description="Disordered" evidence="1">
    <location>
        <begin position="1"/>
        <end position="44"/>
    </location>
</feature>
<proteinExistence type="predicted"/>
<gene>
    <name evidence="2" type="ORF">FIBSPDRAFT_799195</name>
</gene>
<reference evidence="2 3" key="1">
    <citation type="journal article" date="2016" name="Mol. Biol. Evol.">
        <title>Comparative Genomics of Early-Diverging Mushroom-Forming Fungi Provides Insights into the Origins of Lignocellulose Decay Capabilities.</title>
        <authorList>
            <person name="Nagy L.G."/>
            <person name="Riley R."/>
            <person name="Tritt A."/>
            <person name="Adam C."/>
            <person name="Daum C."/>
            <person name="Floudas D."/>
            <person name="Sun H."/>
            <person name="Yadav J.S."/>
            <person name="Pangilinan J."/>
            <person name="Larsson K.H."/>
            <person name="Matsuura K."/>
            <person name="Barry K."/>
            <person name="Labutti K."/>
            <person name="Kuo R."/>
            <person name="Ohm R.A."/>
            <person name="Bhattacharya S.S."/>
            <person name="Shirouzu T."/>
            <person name="Yoshinaga Y."/>
            <person name="Martin F.M."/>
            <person name="Grigoriev I.V."/>
            <person name="Hibbett D.S."/>
        </authorList>
    </citation>
    <scope>NUCLEOTIDE SEQUENCE [LARGE SCALE GENOMIC DNA]</scope>
    <source>
        <strain evidence="2 3">CBS 109695</strain>
    </source>
</reference>
<keyword evidence="3" id="KW-1185">Reference proteome</keyword>
<evidence type="ECO:0000313" key="2">
    <source>
        <dbReference type="EMBL" id="KZP12190.1"/>
    </source>
</evidence>
<protein>
    <submittedName>
        <fullName evidence="2">Uncharacterized protein</fullName>
    </submittedName>
</protein>
<sequence length="518" mass="57654">MASAAEVIDLTMDDNSDSDDPTRSPPSLTKLPSQPALPATSWTTAQTSNTLTGIEIAGTWYPFCEVKRPPAVPADHESRTVSQEATDTISVGEASTTAAASTVAAASQIAFSLGSHSTSLHPELFVDLNLWDPPRFSAIFQVLDKVDTVIYHRHGFKLDADNYQHDLSLERPMATSTWLNTRKTIGDSHTRWEVTHEDPIIDFVTYVLTGAAIPPTMCDLNDLHPSPIMYDNLLMSVRRCTVGDEVSYRIIPKVIYSADAPEPEWDLVVQDPVTALECLRCFGGKGRICIAQAFLATGKAFTTQTPISGTRASIMRDGQNIRDVKGQGLVKRCRTQAEGYSVTSADYVKYRRELQDWLKKCRARAALLKGGIVWKLCIEFLDTELALLGPQDIDTGCYTQFDGESTGSWDETLTEDDLDLICGVYKVSTGRGVQTTDVSWFPKHSTWEVGCLNMGYWSPTCETWFLQRIDIIRKGQAKLKTAAQWKGHIRVWRPLPAFTKRVRQAAAEFLNDPRRQHV</sequence>
<evidence type="ECO:0000256" key="1">
    <source>
        <dbReference type="SAM" id="MobiDB-lite"/>
    </source>
</evidence>
<name>A0A166B1T8_9AGAM</name>
<dbReference type="EMBL" id="KV417651">
    <property type="protein sequence ID" value="KZP12190.1"/>
    <property type="molecule type" value="Genomic_DNA"/>
</dbReference>
<dbReference type="AlphaFoldDB" id="A0A166B1T8"/>